<gene>
    <name evidence="1" type="ORF">RUM44_009920</name>
</gene>
<evidence type="ECO:0000313" key="2">
    <source>
        <dbReference type="Proteomes" id="UP001359485"/>
    </source>
</evidence>
<comment type="caution">
    <text evidence="1">The sequence shown here is derived from an EMBL/GenBank/DDBJ whole genome shotgun (WGS) entry which is preliminary data.</text>
</comment>
<accession>A0ABR1AVK1</accession>
<name>A0ABR1AVK1_POLSC</name>
<dbReference type="Proteomes" id="UP001359485">
    <property type="component" value="Unassembled WGS sequence"/>
</dbReference>
<evidence type="ECO:0000313" key="1">
    <source>
        <dbReference type="EMBL" id="KAK6627443.1"/>
    </source>
</evidence>
<proteinExistence type="predicted"/>
<keyword evidence="2" id="KW-1185">Reference proteome</keyword>
<sequence>MGKKIRGSMKDNLKLNPVSVSFDEADRKRRVGERLEKHQKYRTIYESHTGERSFVLNSSKDRFGSAWNWSVRFAFCPGVHALFHLTDEDDDDDDDVRDDFKVVTLSPTNRANLKRRK</sequence>
<reference evidence="1 2" key="1">
    <citation type="submission" date="2023-09" db="EMBL/GenBank/DDBJ databases">
        <title>Genomes of two closely related lineages of the louse Polyplax serrata with different host specificities.</title>
        <authorList>
            <person name="Martinu J."/>
            <person name="Tarabai H."/>
            <person name="Stefka J."/>
            <person name="Hypsa V."/>
        </authorList>
    </citation>
    <scope>NUCLEOTIDE SEQUENCE [LARGE SCALE GENOMIC DNA]</scope>
    <source>
        <strain evidence="1">98ZLc_SE</strain>
    </source>
</reference>
<dbReference type="EMBL" id="JAWJWF010000045">
    <property type="protein sequence ID" value="KAK6627443.1"/>
    <property type="molecule type" value="Genomic_DNA"/>
</dbReference>
<organism evidence="1 2">
    <name type="scientific">Polyplax serrata</name>
    <name type="common">Common mouse louse</name>
    <dbReference type="NCBI Taxonomy" id="468196"/>
    <lineage>
        <taxon>Eukaryota</taxon>
        <taxon>Metazoa</taxon>
        <taxon>Ecdysozoa</taxon>
        <taxon>Arthropoda</taxon>
        <taxon>Hexapoda</taxon>
        <taxon>Insecta</taxon>
        <taxon>Pterygota</taxon>
        <taxon>Neoptera</taxon>
        <taxon>Paraneoptera</taxon>
        <taxon>Psocodea</taxon>
        <taxon>Troctomorpha</taxon>
        <taxon>Phthiraptera</taxon>
        <taxon>Anoplura</taxon>
        <taxon>Polyplacidae</taxon>
        <taxon>Polyplax</taxon>
    </lineage>
</organism>
<protein>
    <submittedName>
        <fullName evidence="1">Uncharacterized protein</fullName>
    </submittedName>
</protein>